<gene>
    <name evidence="1" type="ORF">EFL95_04230</name>
</gene>
<name>A0A3N0DRS2_9ACTN</name>
<dbReference type="AlphaFoldDB" id="A0A3N0DRS2"/>
<reference evidence="1 2" key="1">
    <citation type="submission" date="2018-11" db="EMBL/GenBank/DDBJ databases">
        <authorList>
            <person name="Li F."/>
        </authorList>
    </citation>
    <scope>NUCLEOTIDE SEQUENCE [LARGE SCALE GENOMIC DNA]</scope>
    <source>
        <strain evidence="1 2">KIS18-7</strain>
    </source>
</reference>
<dbReference type="RefSeq" id="WP_123232821.1">
    <property type="nucleotide sequence ID" value="NZ_RJSG01000002.1"/>
</dbReference>
<proteinExistence type="predicted"/>
<comment type="caution">
    <text evidence="1">The sequence shown here is derived from an EMBL/GenBank/DDBJ whole genome shotgun (WGS) entry which is preliminary data.</text>
</comment>
<accession>A0A3N0DRS2</accession>
<evidence type="ECO:0000313" key="1">
    <source>
        <dbReference type="EMBL" id="RNL78322.1"/>
    </source>
</evidence>
<protein>
    <submittedName>
        <fullName evidence="1">Uncharacterized protein</fullName>
    </submittedName>
</protein>
<sequence length="158" mass="16639">MTTKLKIKDKGGRTTATGPDGTVLADITAVYQQPTTIDTPGGRFSLAPGVVTDATGAQVATASTTKSIMFPNATELVLANGETFLCGAKNKVLRAGTWQAVPAASPDEVWASSRHGGFGKILFTVEDGLLSHPQRDLLIGLLVQNGVSHVVREIMRHQ</sequence>
<dbReference type="EMBL" id="RJSG01000002">
    <property type="protein sequence ID" value="RNL78322.1"/>
    <property type="molecule type" value="Genomic_DNA"/>
</dbReference>
<organism evidence="1 2">
    <name type="scientific">Nocardioides marmorisolisilvae</name>
    <dbReference type="NCBI Taxonomy" id="1542737"/>
    <lineage>
        <taxon>Bacteria</taxon>
        <taxon>Bacillati</taxon>
        <taxon>Actinomycetota</taxon>
        <taxon>Actinomycetes</taxon>
        <taxon>Propionibacteriales</taxon>
        <taxon>Nocardioidaceae</taxon>
        <taxon>Nocardioides</taxon>
    </lineage>
</organism>
<evidence type="ECO:0000313" key="2">
    <source>
        <dbReference type="Proteomes" id="UP000277094"/>
    </source>
</evidence>
<keyword evidence="2" id="KW-1185">Reference proteome</keyword>
<dbReference type="Proteomes" id="UP000277094">
    <property type="component" value="Unassembled WGS sequence"/>
</dbReference>